<dbReference type="PANTHER" id="PTHR45661:SF3">
    <property type="entry name" value="IG-LIKE DOMAIN-CONTAINING PROTEIN"/>
    <property type="match status" value="1"/>
</dbReference>
<comment type="caution">
    <text evidence="1">The sequence shown here is derived from an EMBL/GenBank/DDBJ whole genome shotgun (WGS) entry which is preliminary data.</text>
</comment>
<evidence type="ECO:0008006" key="3">
    <source>
        <dbReference type="Google" id="ProtNLM"/>
    </source>
</evidence>
<dbReference type="SUPFAM" id="SSF52058">
    <property type="entry name" value="L domain-like"/>
    <property type="match status" value="3"/>
</dbReference>
<sequence>MSGKPNIEVNQKDIIYLINQQEKTVSIINGAKSISKELIIPRAIIHDFEEYIVTSISNNSFKNSYKVNSIQFAPDSKLRTIKKDAFSESSITSISLPASVTELDEGWCSDTYKLNNIKVDERNPRYSCINDEIIVGKSDESSKDFDILVFAVRKIRQIIIPSSIKIIASNAFEFCRNLMKVEFSPDSQLQIVNQYAFYQTYISSINIPPHVKRICDHSFSGSNLKNFNLPENSELQTIDDCAISGSPIEYLFIPASLTDLKDGWCLLTRVLNKVKVDPRNPRYASIDGKVVVGKSDESNENYDILVFAARDIAKVKIPSSIKVIASNAFEYCRSLASVEIPPDSQLQIINESAFTCTPINRIVIPSHVTHICRGVFHGCGKLSQIVISPNSELKMIDQHAFLETQITSLSIPASLTNLNEKWCSRTRHLNKIEVDPLNPRYSCLDGKIIFGKSDESNENYDILVFAARDIAKVKIPSSIKVIASNAFEYCRSLASVEIPPDSQLQIINESAFSFSSILSLFIPSQVKQICKSSFSACEKLEKVEIPSDSQIQTIGESAFCMSSIKSIIIPPHISEIHEFTFNSCIQLEIFEIDENSEMQEINMKSFTEKGIIMIPVQKTHMIKSDFYY</sequence>
<dbReference type="Pfam" id="PF13306">
    <property type="entry name" value="LRR_5"/>
    <property type="match status" value="4"/>
</dbReference>
<dbReference type="Gene3D" id="3.80.10.10">
    <property type="entry name" value="Ribonuclease Inhibitor"/>
    <property type="match status" value="3"/>
</dbReference>
<accession>A0ABR2GWW5</accession>
<dbReference type="Gene3D" id="3.40.50.12480">
    <property type="match status" value="1"/>
</dbReference>
<dbReference type="EMBL" id="JAPFFF010000057">
    <property type="protein sequence ID" value="KAK8837887.1"/>
    <property type="molecule type" value="Genomic_DNA"/>
</dbReference>
<protein>
    <recommendedName>
        <fullName evidence="3">Surface antigen BspA-like</fullName>
    </recommendedName>
</protein>
<dbReference type="Proteomes" id="UP001470230">
    <property type="component" value="Unassembled WGS sequence"/>
</dbReference>
<dbReference type="InterPro" id="IPR053139">
    <property type="entry name" value="Surface_bspA-like"/>
</dbReference>
<proteinExistence type="predicted"/>
<keyword evidence="2" id="KW-1185">Reference proteome</keyword>
<evidence type="ECO:0000313" key="1">
    <source>
        <dbReference type="EMBL" id="KAK8837887.1"/>
    </source>
</evidence>
<reference evidence="1 2" key="1">
    <citation type="submission" date="2024-04" db="EMBL/GenBank/DDBJ databases">
        <title>Tritrichomonas musculus Genome.</title>
        <authorList>
            <person name="Alves-Ferreira E."/>
            <person name="Grigg M."/>
            <person name="Lorenzi H."/>
            <person name="Galac M."/>
        </authorList>
    </citation>
    <scope>NUCLEOTIDE SEQUENCE [LARGE SCALE GENOMIC DNA]</scope>
    <source>
        <strain evidence="1 2">EAF2021</strain>
    </source>
</reference>
<evidence type="ECO:0000313" key="2">
    <source>
        <dbReference type="Proteomes" id="UP001470230"/>
    </source>
</evidence>
<dbReference type="InterPro" id="IPR032675">
    <property type="entry name" value="LRR_dom_sf"/>
</dbReference>
<dbReference type="InterPro" id="IPR026906">
    <property type="entry name" value="LRR_5"/>
</dbReference>
<dbReference type="PANTHER" id="PTHR45661">
    <property type="entry name" value="SURFACE ANTIGEN"/>
    <property type="match status" value="1"/>
</dbReference>
<name>A0ABR2GWW5_9EUKA</name>
<organism evidence="1 2">
    <name type="scientific">Tritrichomonas musculus</name>
    <dbReference type="NCBI Taxonomy" id="1915356"/>
    <lineage>
        <taxon>Eukaryota</taxon>
        <taxon>Metamonada</taxon>
        <taxon>Parabasalia</taxon>
        <taxon>Tritrichomonadida</taxon>
        <taxon>Tritrichomonadidae</taxon>
        <taxon>Tritrichomonas</taxon>
    </lineage>
</organism>
<gene>
    <name evidence="1" type="ORF">M9Y10_035828</name>
</gene>